<name>A0A0K9PEQ9_ZOSMR</name>
<dbReference type="EMBL" id="LFYR01000958">
    <property type="protein sequence ID" value="KMZ66695.1"/>
    <property type="molecule type" value="Genomic_DNA"/>
</dbReference>
<accession>A0A0K9PEQ9</accession>
<keyword evidence="3" id="KW-1185">Reference proteome</keyword>
<evidence type="ECO:0000313" key="3">
    <source>
        <dbReference type="Proteomes" id="UP000036987"/>
    </source>
</evidence>
<reference evidence="3" key="1">
    <citation type="journal article" date="2016" name="Nature">
        <title>The genome of the seagrass Zostera marina reveals angiosperm adaptation to the sea.</title>
        <authorList>
            <person name="Olsen J.L."/>
            <person name="Rouze P."/>
            <person name="Verhelst B."/>
            <person name="Lin Y.-C."/>
            <person name="Bayer T."/>
            <person name="Collen J."/>
            <person name="Dattolo E."/>
            <person name="De Paoli E."/>
            <person name="Dittami S."/>
            <person name="Maumus F."/>
            <person name="Michel G."/>
            <person name="Kersting A."/>
            <person name="Lauritano C."/>
            <person name="Lohaus R."/>
            <person name="Toepel M."/>
            <person name="Tonon T."/>
            <person name="Vanneste K."/>
            <person name="Amirebrahimi M."/>
            <person name="Brakel J."/>
            <person name="Bostroem C."/>
            <person name="Chovatia M."/>
            <person name="Grimwood J."/>
            <person name="Jenkins J.W."/>
            <person name="Jueterbock A."/>
            <person name="Mraz A."/>
            <person name="Stam W.T."/>
            <person name="Tice H."/>
            <person name="Bornberg-Bauer E."/>
            <person name="Green P.J."/>
            <person name="Pearson G.A."/>
            <person name="Procaccini G."/>
            <person name="Duarte C.M."/>
            <person name="Schmutz J."/>
            <person name="Reusch T.B.H."/>
            <person name="Van de Peer Y."/>
        </authorList>
    </citation>
    <scope>NUCLEOTIDE SEQUENCE [LARGE SCALE GENOMIC DNA]</scope>
    <source>
        <strain evidence="3">cv. Finnish</strain>
    </source>
</reference>
<organism evidence="2 3">
    <name type="scientific">Zostera marina</name>
    <name type="common">Eelgrass</name>
    <dbReference type="NCBI Taxonomy" id="29655"/>
    <lineage>
        <taxon>Eukaryota</taxon>
        <taxon>Viridiplantae</taxon>
        <taxon>Streptophyta</taxon>
        <taxon>Embryophyta</taxon>
        <taxon>Tracheophyta</taxon>
        <taxon>Spermatophyta</taxon>
        <taxon>Magnoliopsida</taxon>
        <taxon>Liliopsida</taxon>
        <taxon>Zosteraceae</taxon>
        <taxon>Zostera</taxon>
    </lineage>
</organism>
<sequence>MLYSLAESPSPPPFIAYVPCQTQTRSSSMVGQHDFDDHAANVDLLYSLANSPSPPPSNVYGASEIQTRSSSGVNPNDVVAHDHNVHQLNSVVHSPVYMDGMECYEAMLVEQHGNLDHSLHISDEARHPDESVVGLCPKVNDTKSCSSFLTTIRPSFDLHFESLTVPVSEEAANPSIPSPVVTHVSSNYKIPTPYTNAKSKLIVVIEEGQSMYKRFVNDHRYKKISIVTDSGLCQSQLQLRNEFTSPMRAGSDSTLHAASSDNVIHVRLSPKTPSASFPKDISSPEFWELAAESADIISLEKTVRPKKNFTRDDLSDVVRRIDFSATKSAEEHASPSLARNDYRDN</sequence>
<evidence type="ECO:0000313" key="2">
    <source>
        <dbReference type="EMBL" id="KMZ66695.1"/>
    </source>
</evidence>
<proteinExistence type="predicted"/>
<gene>
    <name evidence="2" type="ORF">ZOSMA_28G00530</name>
</gene>
<feature type="region of interest" description="Disordered" evidence="1">
    <location>
        <begin position="53"/>
        <end position="72"/>
    </location>
</feature>
<dbReference type="AlphaFoldDB" id="A0A0K9PEQ9"/>
<feature type="region of interest" description="Disordered" evidence="1">
    <location>
        <begin position="325"/>
        <end position="345"/>
    </location>
</feature>
<protein>
    <submittedName>
        <fullName evidence="2">Uncharacterized protein</fullName>
    </submittedName>
</protein>
<dbReference type="Proteomes" id="UP000036987">
    <property type="component" value="Unassembled WGS sequence"/>
</dbReference>
<comment type="caution">
    <text evidence="2">The sequence shown here is derived from an EMBL/GenBank/DDBJ whole genome shotgun (WGS) entry which is preliminary data.</text>
</comment>
<evidence type="ECO:0000256" key="1">
    <source>
        <dbReference type="SAM" id="MobiDB-lite"/>
    </source>
</evidence>